<keyword evidence="1" id="KW-1133">Transmembrane helix</keyword>
<evidence type="ECO:0000313" key="2">
    <source>
        <dbReference type="EMBL" id="PVH36775.1"/>
    </source>
</evidence>
<feature type="transmembrane region" description="Helical" evidence="1">
    <location>
        <begin position="64"/>
        <end position="85"/>
    </location>
</feature>
<sequence length="147" mass="16148">MVKPHTYDIHMRMCMTSTRRCLRSQAISTLPHTQCSNYLPSSIHLVPSQLIKGNTMRPPTAKKALVATTLSALLILLFVLCASSSSPSPHQLQPSVMRSRRLLSTQCRGTSSCSTPVSGFSRFFKAPATVFESLKKMPKSSSNPSHN</sequence>
<dbReference type="Gramene" id="PVH36775">
    <property type="protein sequence ID" value="PVH36775"/>
    <property type="gene ID" value="PAHAL_6G166500"/>
</dbReference>
<protein>
    <submittedName>
        <fullName evidence="2">Uncharacterized protein</fullName>
    </submittedName>
</protein>
<name>A0A2T8IGI0_9POAL</name>
<organism evidence="2">
    <name type="scientific">Panicum hallii</name>
    <dbReference type="NCBI Taxonomy" id="206008"/>
    <lineage>
        <taxon>Eukaryota</taxon>
        <taxon>Viridiplantae</taxon>
        <taxon>Streptophyta</taxon>
        <taxon>Embryophyta</taxon>
        <taxon>Tracheophyta</taxon>
        <taxon>Spermatophyta</taxon>
        <taxon>Magnoliopsida</taxon>
        <taxon>Liliopsida</taxon>
        <taxon>Poales</taxon>
        <taxon>Poaceae</taxon>
        <taxon>PACMAD clade</taxon>
        <taxon>Panicoideae</taxon>
        <taxon>Panicodae</taxon>
        <taxon>Paniceae</taxon>
        <taxon>Panicinae</taxon>
        <taxon>Panicum</taxon>
        <taxon>Panicum sect. Panicum</taxon>
    </lineage>
</organism>
<dbReference type="Proteomes" id="UP000243499">
    <property type="component" value="Chromosome 6"/>
</dbReference>
<proteinExistence type="predicted"/>
<gene>
    <name evidence="2" type="ORF">PAHAL_6G166500</name>
</gene>
<dbReference type="EMBL" id="CM008051">
    <property type="protein sequence ID" value="PVH36775.1"/>
    <property type="molecule type" value="Genomic_DNA"/>
</dbReference>
<evidence type="ECO:0000256" key="1">
    <source>
        <dbReference type="SAM" id="Phobius"/>
    </source>
</evidence>
<dbReference type="AlphaFoldDB" id="A0A2T8IGI0"/>
<reference evidence="2" key="1">
    <citation type="submission" date="2018-04" db="EMBL/GenBank/DDBJ databases">
        <title>WGS assembly of Panicum hallii.</title>
        <authorList>
            <person name="Lovell J."/>
            <person name="Jenkins J."/>
            <person name="Lowry D."/>
            <person name="Mamidi S."/>
            <person name="Sreedasyam A."/>
            <person name="Weng X."/>
            <person name="Barry K."/>
            <person name="Bonette J."/>
            <person name="Campitelli B."/>
            <person name="Daum C."/>
            <person name="Gordon S."/>
            <person name="Gould B."/>
            <person name="Lipzen A."/>
            <person name="Macqueen A."/>
            <person name="Palacio-Mejia J."/>
            <person name="Plott C."/>
            <person name="Shakirov E."/>
            <person name="Shu S."/>
            <person name="Yoshinaga Y."/>
            <person name="Zane M."/>
            <person name="Rokhsar D."/>
            <person name="Grimwood J."/>
            <person name="Schmutz J."/>
            <person name="Juenger T."/>
        </authorList>
    </citation>
    <scope>NUCLEOTIDE SEQUENCE [LARGE SCALE GENOMIC DNA]</scope>
    <source>
        <strain evidence="2">FIL2</strain>
    </source>
</reference>
<keyword evidence="1" id="KW-0812">Transmembrane</keyword>
<accession>A0A2T8IGI0</accession>
<keyword evidence="1" id="KW-0472">Membrane</keyword>